<evidence type="ECO:0000256" key="3">
    <source>
        <dbReference type="ARBA" id="ARBA00023163"/>
    </source>
</evidence>
<dbReference type="InterPro" id="IPR036390">
    <property type="entry name" value="WH_DNA-bd_sf"/>
</dbReference>
<dbReference type="PROSITE" id="PS51078">
    <property type="entry name" value="ICLR_ED"/>
    <property type="match status" value="1"/>
</dbReference>
<dbReference type="Pfam" id="PF01614">
    <property type="entry name" value="IclR_C"/>
    <property type="match status" value="1"/>
</dbReference>
<evidence type="ECO:0000259" key="4">
    <source>
        <dbReference type="PROSITE" id="PS51077"/>
    </source>
</evidence>
<comment type="caution">
    <text evidence="6">The sequence shown here is derived from an EMBL/GenBank/DDBJ whole genome shotgun (WGS) entry which is preliminary data.</text>
</comment>
<evidence type="ECO:0000313" key="6">
    <source>
        <dbReference type="EMBL" id="MFD2801069.1"/>
    </source>
</evidence>
<dbReference type="Proteomes" id="UP001597478">
    <property type="component" value="Unassembled WGS sequence"/>
</dbReference>
<dbReference type="Gene3D" id="3.30.450.40">
    <property type="match status" value="1"/>
</dbReference>
<evidence type="ECO:0000256" key="1">
    <source>
        <dbReference type="ARBA" id="ARBA00023015"/>
    </source>
</evidence>
<dbReference type="InterPro" id="IPR029016">
    <property type="entry name" value="GAF-like_dom_sf"/>
</dbReference>
<feature type="domain" description="HTH iclR-type" evidence="4">
    <location>
        <begin position="10"/>
        <end position="78"/>
    </location>
</feature>
<evidence type="ECO:0000313" key="7">
    <source>
        <dbReference type="Proteomes" id="UP001597478"/>
    </source>
</evidence>
<name>A0ABW5WAM3_9PSEU</name>
<evidence type="ECO:0000256" key="2">
    <source>
        <dbReference type="ARBA" id="ARBA00023125"/>
    </source>
</evidence>
<evidence type="ECO:0000259" key="5">
    <source>
        <dbReference type="PROSITE" id="PS51078"/>
    </source>
</evidence>
<dbReference type="SMART" id="SM00346">
    <property type="entry name" value="HTH_ICLR"/>
    <property type="match status" value="1"/>
</dbReference>
<reference evidence="7" key="1">
    <citation type="journal article" date="2019" name="Int. J. Syst. Evol. Microbiol.">
        <title>The Global Catalogue of Microorganisms (GCM) 10K type strain sequencing project: providing services to taxonomists for standard genome sequencing and annotation.</title>
        <authorList>
            <consortium name="The Broad Institute Genomics Platform"/>
            <consortium name="The Broad Institute Genome Sequencing Center for Infectious Disease"/>
            <person name="Wu L."/>
            <person name="Ma J."/>
        </authorList>
    </citation>
    <scope>NUCLEOTIDE SEQUENCE [LARGE SCALE GENOMIC DNA]</scope>
    <source>
        <strain evidence="7">IBRC-M 10906</strain>
    </source>
</reference>
<dbReference type="InterPro" id="IPR014757">
    <property type="entry name" value="Tscrpt_reg_IclR_C"/>
</dbReference>
<keyword evidence="3" id="KW-0804">Transcription</keyword>
<organism evidence="6 7">
    <name type="scientific">Prauserella oleivorans</name>
    <dbReference type="NCBI Taxonomy" id="1478153"/>
    <lineage>
        <taxon>Bacteria</taxon>
        <taxon>Bacillati</taxon>
        <taxon>Actinomycetota</taxon>
        <taxon>Actinomycetes</taxon>
        <taxon>Pseudonocardiales</taxon>
        <taxon>Pseudonocardiaceae</taxon>
        <taxon>Prauserella</taxon>
    </lineage>
</organism>
<gene>
    <name evidence="6" type="ORF">ACFS2C_16880</name>
</gene>
<dbReference type="InterPro" id="IPR036388">
    <property type="entry name" value="WH-like_DNA-bd_sf"/>
</dbReference>
<dbReference type="SUPFAM" id="SSF55781">
    <property type="entry name" value="GAF domain-like"/>
    <property type="match status" value="1"/>
</dbReference>
<dbReference type="SUPFAM" id="SSF46785">
    <property type="entry name" value="Winged helix' DNA-binding domain"/>
    <property type="match status" value="1"/>
</dbReference>
<keyword evidence="7" id="KW-1185">Reference proteome</keyword>
<sequence length="250" mass="26303">MCPAHRNDDASTAARLTALLTAFRPGDEALGVSQLARRTGLPKSSVHRLAGHLVAHGLLERDDRGAVRLALKLFEVGQLAVQQRGLVDAARPHLADLREATRNTVHLAVLEGTEVVYLDILRGPDAPALPSRVGGRFPAHATAVGKAILAFSPESVVDGVIGGGLARVSRRTVTAPGILRRQLTRIAEEGVAYDREESGIGVVCAAAPLLGSDGSARGAISLSGWTNRMRLDRVAPAVRTAALALSRTLH</sequence>
<dbReference type="EMBL" id="JBHUOF010000021">
    <property type="protein sequence ID" value="MFD2801069.1"/>
    <property type="molecule type" value="Genomic_DNA"/>
</dbReference>
<dbReference type="Pfam" id="PF09339">
    <property type="entry name" value="HTH_IclR"/>
    <property type="match status" value="1"/>
</dbReference>
<proteinExistence type="predicted"/>
<feature type="domain" description="IclR-ED" evidence="5">
    <location>
        <begin position="72"/>
        <end position="250"/>
    </location>
</feature>
<dbReference type="InterPro" id="IPR050707">
    <property type="entry name" value="HTH_MetabolicPath_Reg"/>
</dbReference>
<keyword evidence="1" id="KW-0805">Transcription regulation</keyword>
<dbReference type="PANTHER" id="PTHR30136">
    <property type="entry name" value="HELIX-TURN-HELIX TRANSCRIPTIONAL REGULATOR, ICLR FAMILY"/>
    <property type="match status" value="1"/>
</dbReference>
<dbReference type="PANTHER" id="PTHR30136:SF24">
    <property type="entry name" value="HTH-TYPE TRANSCRIPTIONAL REPRESSOR ALLR"/>
    <property type="match status" value="1"/>
</dbReference>
<dbReference type="PROSITE" id="PS51077">
    <property type="entry name" value="HTH_ICLR"/>
    <property type="match status" value="1"/>
</dbReference>
<accession>A0ABW5WAM3</accession>
<dbReference type="InterPro" id="IPR005471">
    <property type="entry name" value="Tscrpt_reg_IclR_N"/>
</dbReference>
<dbReference type="Gene3D" id="1.10.10.10">
    <property type="entry name" value="Winged helix-like DNA-binding domain superfamily/Winged helix DNA-binding domain"/>
    <property type="match status" value="1"/>
</dbReference>
<dbReference type="RefSeq" id="WP_377391090.1">
    <property type="nucleotide sequence ID" value="NZ_JBHSAN010000024.1"/>
</dbReference>
<protein>
    <submittedName>
        <fullName evidence="6">IclR family transcriptional regulator</fullName>
    </submittedName>
</protein>
<keyword evidence="2" id="KW-0238">DNA-binding</keyword>